<evidence type="ECO:0000313" key="14">
    <source>
        <dbReference type="Proteomes" id="UP000019426"/>
    </source>
</evidence>
<dbReference type="GO" id="GO:0030145">
    <property type="term" value="F:manganese ion binding"/>
    <property type="evidence" value="ECO:0007669"/>
    <property type="project" value="TreeGrafter"/>
</dbReference>
<dbReference type="EMBL" id="HG917869">
    <property type="protein sequence ID" value="CDM70190.1"/>
    <property type="molecule type" value="Genomic_DNA"/>
</dbReference>
<accession>W6SK54</accession>
<comment type="catalytic activity">
    <reaction evidence="8">
        <text>a 3'-end 3'-phospho-ribonucleotide-RNA + a 5'-end dephospho-ribonucleoside-RNA + GTP = a ribonucleotidyl-ribonucleotide-RNA + GMP + diphosphate</text>
        <dbReference type="Rhea" id="RHEA:68076"/>
        <dbReference type="Rhea" id="RHEA-COMP:10463"/>
        <dbReference type="Rhea" id="RHEA-COMP:13936"/>
        <dbReference type="Rhea" id="RHEA-COMP:17355"/>
        <dbReference type="ChEBI" id="CHEBI:33019"/>
        <dbReference type="ChEBI" id="CHEBI:37565"/>
        <dbReference type="ChEBI" id="CHEBI:58115"/>
        <dbReference type="ChEBI" id="CHEBI:83062"/>
        <dbReference type="ChEBI" id="CHEBI:138284"/>
        <dbReference type="ChEBI" id="CHEBI:173118"/>
        <dbReference type="EC" id="6.5.1.8"/>
    </reaction>
</comment>
<evidence type="ECO:0000256" key="4">
    <source>
        <dbReference type="ARBA" id="ARBA00022741"/>
    </source>
</evidence>
<feature type="binding site" evidence="10">
    <location>
        <begin position="283"/>
        <end position="284"/>
    </location>
    <ligand>
        <name>GMP</name>
        <dbReference type="ChEBI" id="CHEBI:58115"/>
    </ligand>
</feature>
<evidence type="ECO:0000256" key="7">
    <source>
        <dbReference type="ARBA" id="ARBA00023211"/>
    </source>
</evidence>
<dbReference type="SUPFAM" id="SSF103365">
    <property type="entry name" value="Hypothetical protein PH1602"/>
    <property type="match status" value="1"/>
</dbReference>
<feature type="coiled-coil region" evidence="12">
    <location>
        <begin position="199"/>
        <end position="226"/>
    </location>
</feature>
<dbReference type="GO" id="GO:0170057">
    <property type="term" value="F:RNA ligase (GTP) activity"/>
    <property type="evidence" value="ECO:0007669"/>
    <property type="project" value="UniProtKB-EC"/>
</dbReference>
<keyword evidence="5" id="KW-0692">RNA repair</keyword>
<dbReference type="Gene3D" id="3.90.1860.10">
    <property type="entry name" value="tRNA-splicing ligase RtcB"/>
    <property type="match status" value="1"/>
</dbReference>
<dbReference type="eggNOG" id="COG1690">
    <property type="taxonomic scope" value="Bacteria"/>
</dbReference>
<keyword evidence="14" id="KW-1185">Reference proteome</keyword>
<gene>
    <name evidence="13" type="ORF">CM240_3073</name>
</gene>
<evidence type="ECO:0000256" key="11">
    <source>
        <dbReference type="PIRSR" id="PIRSR601233-3"/>
    </source>
</evidence>
<organism evidence="13 14">
    <name type="scientific">Clostridium bornimense</name>
    <dbReference type="NCBI Taxonomy" id="1216932"/>
    <lineage>
        <taxon>Bacteria</taxon>
        <taxon>Bacillati</taxon>
        <taxon>Bacillota</taxon>
        <taxon>Clostridia</taxon>
        <taxon>Eubacteriales</taxon>
        <taxon>Clostridiaceae</taxon>
        <taxon>Clostridium</taxon>
    </lineage>
</organism>
<dbReference type="Pfam" id="PF01139">
    <property type="entry name" value="RtcB"/>
    <property type="match status" value="2"/>
</dbReference>
<dbReference type="PANTHER" id="PTHR43749:SF2">
    <property type="entry name" value="RNA-SPLICING LIGASE RTCB"/>
    <property type="match status" value="1"/>
</dbReference>
<dbReference type="PATRIC" id="fig|1216932.3.peg.3039"/>
<feature type="binding site" evidence="11">
    <location>
        <position position="283"/>
    </location>
    <ligand>
        <name>Mn(2+)</name>
        <dbReference type="ChEBI" id="CHEBI:29035"/>
        <label>2</label>
    </ligand>
</feature>
<dbReference type="GO" id="GO:0042245">
    <property type="term" value="P:RNA repair"/>
    <property type="evidence" value="ECO:0007669"/>
    <property type="project" value="UniProtKB-KW"/>
</dbReference>
<dbReference type="Proteomes" id="UP000019426">
    <property type="component" value="Chromosome M2/40_rep2"/>
</dbReference>
<dbReference type="GO" id="GO:0006396">
    <property type="term" value="P:RNA processing"/>
    <property type="evidence" value="ECO:0007669"/>
    <property type="project" value="InterPro"/>
</dbReference>
<dbReference type="RefSeq" id="WP_044040333.1">
    <property type="nucleotide sequence ID" value="NZ_HG917869.1"/>
</dbReference>
<dbReference type="InterPro" id="IPR052915">
    <property type="entry name" value="RtcB-like"/>
</dbReference>
<keyword evidence="7 11" id="KW-0464">Manganese</keyword>
<evidence type="ECO:0000256" key="5">
    <source>
        <dbReference type="ARBA" id="ARBA00022800"/>
    </source>
</evidence>
<comment type="cofactor">
    <cofactor evidence="11">
        <name>Mn(2+)</name>
        <dbReference type="ChEBI" id="CHEBI:29035"/>
    </cofactor>
    <text evidence="11">Binds 2 manganese ions per subunit.</text>
</comment>
<feature type="active site" description="GMP-histidine intermediate" evidence="9">
    <location>
        <position position="333"/>
    </location>
</feature>
<keyword evidence="2 13" id="KW-0436">Ligase</keyword>
<name>W6SK54_9CLOT</name>
<reference evidence="13 14" key="1">
    <citation type="submission" date="2013-11" db="EMBL/GenBank/DDBJ databases">
        <title>Complete genome sequence of Clostridum sp. M2/40.</title>
        <authorList>
            <person name="Wibberg D."/>
            <person name="Puehler A."/>
            <person name="Schlueter A."/>
        </authorList>
    </citation>
    <scope>NUCLEOTIDE SEQUENCE [LARGE SCALE GENOMIC DNA]</scope>
    <source>
        <strain evidence="14">M2/40</strain>
    </source>
</reference>
<evidence type="ECO:0000256" key="6">
    <source>
        <dbReference type="ARBA" id="ARBA00023134"/>
    </source>
</evidence>
<dbReference type="AlphaFoldDB" id="W6SK54"/>
<protein>
    <recommendedName>
        <fullName evidence="1">3'-phosphate/5'-hydroxy nucleic acid ligase</fullName>
        <ecNumber evidence="1">6.5.1.8</ecNumber>
    </recommendedName>
</protein>
<evidence type="ECO:0000256" key="10">
    <source>
        <dbReference type="PIRSR" id="PIRSR601233-2"/>
    </source>
</evidence>
<keyword evidence="3 11" id="KW-0479">Metal-binding</keyword>
<feature type="binding site" evidence="11">
    <location>
        <position position="72"/>
    </location>
    <ligand>
        <name>Mn(2+)</name>
        <dbReference type="ChEBI" id="CHEBI:29035"/>
        <label>1</label>
    </ligand>
</feature>
<evidence type="ECO:0000256" key="9">
    <source>
        <dbReference type="PIRSR" id="PIRSR601233-1"/>
    </source>
</evidence>
<evidence type="ECO:0000256" key="12">
    <source>
        <dbReference type="SAM" id="Coils"/>
    </source>
</evidence>
<dbReference type="InterPro" id="IPR036025">
    <property type="entry name" value="RtcB-like_sf"/>
</dbReference>
<dbReference type="GO" id="GO:0003909">
    <property type="term" value="F:DNA ligase activity"/>
    <property type="evidence" value="ECO:0007669"/>
    <property type="project" value="TreeGrafter"/>
</dbReference>
<dbReference type="OrthoDB" id="9802323at2"/>
<evidence type="ECO:0000256" key="1">
    <source>
        <dbReference type="ARBA" id="ARBA00012726"/>
    </source>
</evidence>
<evidence type="ECO:0000313" key="13">
    <source>
        <dbReference type="EMBL" id="CDM70190.1"/>
    </source>
</evidence>
<dbReference type="InterPro" id="IPR001233">
    <property type="entry name" value="RtcB"/>
</dbReference>
<keyword evidence="12" id="KW-0175">Coiled coil</keyword>
<proteinExistence type="predicted"/>
<evidence type="ECO:0000256" key="2">
    <source>
        <dbReference type="ARBA" id="ARBA00022598"/>
    </source>
</evidence>
<keyword evidence="4 10" id="KW-0547">Nucleotide-binding</keyword>
<keyword evidence="6 10" id="KW-0342">GTP-binding</keyword>
<dbReference type="PANTHER" id="PTHR43749">
    <property type="entry name" value="RNA-SPLICING LIGASE RTCB"/>
    <property type="match status" value="1"/>
</dbReference>
<dbReference type="GO" id="GO:0006281">
    <property type="term" value="P:DNA repair"/>
    <property type="evidence" value="ECO:0007669"/>
    <property type="project" value="TreeGrafter"/>
</dbReference>
<feature type="binding site" evidence="10">
    <location>
        <begin position="333"/>
        <end position="336"/>
    </location>
    <ligand>
        <name>GMP</name>
        <dbReference type="ChEBI" id="CHEBI:58115"/>
    </ligand>
</feature>
<dbReference type="GO" id="GO:0005525">
    <property type="term" value="F:GTP binding"/>
    <property type="evidence" value="ECO:0007669"/>
    <property type="project" value="UniProtKB-KW"/>
</dbReference>
<sequence length="407" mass="46643">MLEIKGHYSNALVFTDVIEEEAKNQIKTLCDQSFAYGSKIRIMPDTHAGAGCVIGFTANLGDKVIPNIVGVDIGCGMLTVELGKVNINFQQLDKIIRKYIPCGIEVHQGKIAKFPKLLSLKCIREINKTRRIERAIGSLGGGNHFIEVNKNDKGDYFLVIHSGSRNLGKQVAEYYQSLAIDLCSGKEKYFKERDQLILNYKAEGRRNEIQEALKELQKEYEELIPKYPKDLCFLTGKYREDYLHDMEICQEYATLNRETMANIILDKLFNMKLNDFEFFHTVHNYINFKDNIIRKGSISAYDNEKLLIPINMRDGSILCKGKGNEQWNYSAPHGAGRVFSRKKAKEVLSLEEFKKSMEGIYTTSISEYTLDEAPMAYKSIKEILKYLEETVKEIEIIKPVYNFKASK</sequence>
<feature type="binding site" evidence="10">
    <location>
        <position position="316"/>
    </location>
    <ligand>
        <name>GMP</name>
        <dbReference type="ChEBI" id="CHEBI:58115"/>
    </ligand>
</feature>
<feature type="binding site" evidence="10">
    <location>
        <begin position="309"/>
        <end position="312"/>
    </location>
    <ligand>
        <name>GMP</name>
        <dbReference type="ChEBI" id="CHEBI:58115"/>
    </ligand>
</feature>
<dbReference type="STRING" id="1216932.CM240_3073"/>
<dbReference type="EC" id="6.5.1.8" evidence="1"/>
<dbReference type="KEGG" id="clt:CM240_3073"/>
<evidence type="ECO:0000256" key="8">
    <source>
        <dbReference type="ARBA" id="ARBA00047746"/>
    </source>
</evidence>
<dbReference type="HOGENOM" id="CLU_022279_1_1_9"/>
<evidence type="ECO:0000256" key="3">
    <source>
        <dbReference type="ARBA" id="ARBA00022723"/>
    </source>
</evidence>